<dbReference type="PANTHER" id="PTHR43731:SF14">
    <property type="entry name" value="PRESENILIN-ASSOCIATED RHOMBOID-LIKE PROTEIN, MITOCHONDRIAL"/>
    <property type="match status" value="1"/>
</dbReference>
<keyword evidence="7 9" id="KW-1133">Transmembrane helix</keyword>
<dbReference type="GO" id="GO:0004252">
    <property type="term" value="F:serine-type endopeptidase activity"/>
    <property type="evidence" value="ECO:0007669"/>
    <property type="project" value="InterPro"/>
</dbReference>
<dbReference type="Proteomes" id="UP001168877">
    <property type="component" value="Unassembled WGS sequence"/>
</dbReference>
<keyword evidence="3" id="KW-0645">Protease</keyword>
<evidence type="ECO:0000256" key="4">
    <source>
        <dbReference type="ARBA" id="ARBA00022692"/>
    </source>
</evidence>
<keyword evidence="8 9" id="KW-0472">Membrane</keyword>
<gene>
    <name evidence="11" type="ORF">LWI29_030364</name>
</gene>
<keyword evidence="6" id="KW-0809">Transit peptide</keyword>
<dbReference type="InterPro" id="IPR022764">
    <property type="entry name" value="Peptidase_S54_rhomboid_dom"/>
</dbReference>
<evidence type="ECO:0000256" key="3">
    <source>
        <dbReference type="ARBA" id="ARBA00022670"/>
    </source>
</evidence>
<accession>A0AA39VRS7</accession>
<feature type="transmembrane region" description="Helical" evidence="9">
    <location>
        <begin position="322"/>
        <end position="340"/>
    </location>
</feature>
<feature type="transmembrane region" description="Helical" evidence="9">
    <location>
        <begin position="234"/>
        <end position="253"/>
    </location>
</feature>
<evidence type="ECO:0000256" key="9">
    <source>
        <dbReference type="SAM" id="Phobius"/>
    </source>
</evidence>
<keyword evidence="12" id="KW-1185">Reference proteome</keyword>
<evidence type="ECO:0000256" key="8">
    <source>
        <dbReference type="ARBA" id="ARBA00023136"/>
    </source>
</evidence>
<feature type="transmembrane region" description="Helical" evidence="9">
    <location>
        <begin position="260"/>
        <end position="278"/>
    </location>
</feature>
<feature type="domain" description="Peptidase S54 rhomboid" evidence="10">
    <location>
        <begin position="216"/>
        <end position="370"/>
    </location>
</feature>
<keyword evidence="4 9" id="KW-0812">Transmembrane</keyword>
<organism evidence="11 12">
    <name type="scientific">Acer saccharum</name>
    <name type="common">Sugar maple</name>
    <dbReference type="NCBI Taxonomy" id="4024"/>
    <lineage>
        <taxon>Eukaryota</taxon>
        <taxon>Viridiplantae</taxon>
        <taxon>Streptophyta</taxon>
        <taxon>Embryophyta</taxon>
        <taxon>Tracheophyta</taxon>
        <taxon>Spermatophyta</taxon>
        <taxon>Magnoliopsida</taxon>
        <taxon>eudicotyledons</taxon>
        <taxon>Gunneridae</taxon>
        <taxon>Pentapetalae</taxon>
        <taxon>rosids</taxon>
        <taxon>malvids</taxon>
        <taxon>Sapindales</taxon>
        <taxon>Sapindaceae</taxon>
        <taxon>Hippocastanoideae</taxon>
        <taxon>Acereae</taxon>
        <taxon>Acer</taxon>
    </lineage>
</organism>
<dbReference type="GO" id="GO:0006508">
    <property type="term" value="P:proteolysis"/>
    <property type="evidence" value="ECO:0007669"/>
    <property type="project" value="UniProtKB-KW"/>
</dbReference>
<evidence type="ECO:0000256" key="5">
    <source>
        <dbReference type="ARBA" id="ARBA00022801"/>
    </source>
</evidence>
<dbReference type="AlphaFoldDB" id="A0AA39VRS7"/>
<evidence type="ECO:0000256" key="7">
    <source>
        <dbReference type="ARBA" id="ARBA00022989"/>
    </source>
</evidence>
<feature type="transmembrane region" description="Helical" evidence="9">
    <location>
        <begin position="174"/>
        <end position="197"/>
    </location>
</feature>
<evidence type="ECO:0000259" key="10">
    <source>
        <dbReference type="Pfam" id="PF01694"/>
    </source>
</evidence>
<dbReference type="GO" id="GO:0016020">
    <property type="term" value="C:membrane"/>
    <property type="evidence" value="ECO:0007669"/>
    <property type="project" value="UniProtKB-SubCell"/>
</dbReference>
<evidence type="ECO:0000313" key="12">
    <source>
        <dbReference type="Proteomes" id="UP001168877"/>
    </source>
</evidence>
<dbReference type="InterPro" id="IPR035952">
    <property type="entry name" value="Rhomboid-like_sf"/>
</dbReference>
<feature type="transmembrane region" description="Helical" evidence="9">
    <location>
        <begin position="352"/>
        <end position="370"/>
    </location>
</feature>
<keyword evidence="5" id="KW-0378">Hydrolase</keyword>
<dbReference type="EMBL" id="JAUESC010000382">
    <property type="protein sequence ID" value="KAK0587878.1"/>
    <property type="molecule type" value="Genomic_DNA"/>
</dbReference>
<protein>
    <recommendedName>
        <fullName evidence="10">Peptidase S54 rhomboid domain-containing protein</fullName>
    </recommendedName>
</protein>
<dbReference type="Pfam" id="PF01694">
    <property type="entry name" value="Rhomboid"/>
    <property type="match status" value="1"/>
</dbReference>
<reference evidence="11" key="1">
    <citation type="journal article" date="2022" name="Plant J.">
        <title>Strategies of tolerance reflected in two North American maple genomes.</title>
        <authorList>
            <person name="McEvoy S.L."/>
            <person name="Sezen U.U."/>
            <person name="Trouern-Trend A."/>
            <person name="McMahon S.M."/>
            <person name="Schaberg P.G."/>
            <person name="Yang J."/>
            <person name="Wegrzyn J.L."/>
            <person name="Swenson N.G."/>
        </authorList>
    </citation>
    <scope>NUCLEOTIDE SEQUENCE</scope>
    <source>
        <strain evidence="11">NS2018</strain>
    </source>
</reference>
<comment type="subcellular location">
    <subcellularLocation>
        <location evidence="1">Membrane</location>
        <topology evidence="1">Multi-pass membrane protein</topology>
    </subcellularLocation>
</comment>
<evidence type="ECO:0000256" key="2">
    <source>
        <dbReference type="ARBA" id="ARBA00009045"/>
    </source>
</evidence>
<evidence type="ECO:0000256" key="1">
    <source>
        <dbReference type="ARBA" id="ARBA00004141"/>
    </source>
</evidence>
<reference evidence="11" key="2">
    <citation type="submission" date="2023-06" db="EMBL/GenBank/DDBJ databases">
        <authorList>
            <person name="Swenson N.G."/>
            <person name="Wegrzyn J.L."/>
            <person name="Mcevoy S.L."/>
        </authorList>
    </citation>
    <scope>NUCLEOTIDE SEQUENCE</scope>
    <source>
        <strain evidence="11">NS2018</strain>
        <tissue evidence="11">Leaf</tissue>
    </source>
</reference>
<dbReference type="PANTHER" id="PTHR43731">
    <property type="entry name" value="RHOMBOID PROTEASE"/>
    <property type="match status" value="1"/>
</dbReference>
<sequence>MDKNIGNVGKTVGNSSVRRYDRVFNKASSGSKNGMKAKPVSLGKVTNMSKVSGSRFNILSEDADVMITEDEMQAKSKGSGSINNKGFSGNDLGRRLCSFLWICVCLQVPLPPSPPTQIGGRWGMWPEEKEGGGELVTAKKVVVRARAQFSKRIFQSFPNYASHRRGWKSWFQRLSVDDCVLGLIIANTAVFILWRIADQKFMMNNFTISLDNFVHGRLHTLITSAFSHVDMEHILSNMIGLYFFGMSIGKTFGPEYLLKLYLAGAIGGSVFYLVHHAFLTLSSKNQGTWTMDPSRAPALGASGAVNAIMLLNILLNPKATLYLDFIIPVPAALLGIFLIGKDMLRIIEGNSNISGSAHLGGAAVAAIAWARHRRGRF</sequence>
<comment type="caution">
    <text evidence="11">The sequence shown here is derived from an EMBL/GenBank/DDBJ whole genome shotgun (WGS) entry which is preliminary data.</text>
</comment>
<evidence type="ECO:0000313" key="11">
    <source>
        <dbReference type="EMBL" id="KAK0587878.1"/>
    </source>
</evidence>
<dbReference type="SUPFAM" id="SSF144091">
    <property type="entry name" value="Rhomboid-like"/>
    <property type="match status" value="1"/>
</dbReference>
<evidence type="ECO:0000256" key="6">
    <source>
        <dbReference type="ARBA" id="ARBA00022946"/>
    </source>
</evidence>
<proteinExistence type="inferred from homology"/>
<dbReference type="InterPro" id="IPR050925">
    <property type="entry name" value="Rhomboid_protease_S54"/>
</dbReference>
<feature type="transmembrane region" description="Helical" evidence="9">
    <location>
        <begin position="298"/>
        <end position="315"/>
    </location>
</feature>
<name>A0AA39VRS7_ACESA</name>
<dbReference type="Gene3D" id="1.20.1540.10">
    <property type="entry name" value="Rhomboid-like"/>
    <property type="match status" value="1"/>
</dbReference>
<dbReference type="FunFam" id="1.20.1540.10:FF:000018">
    <property type="entry name" value="RHOMBOID-like protein 12, mitochondrial"/>
    <property type="match status" value="1"/>
</dbReference>
<comment type="similarity">
    <text evidence="2">Belongs to the peptidase S54 family.</text>
</comment>